<reference evidence="3 4" key="1">
    <citation type="submission" date="2024-01" db="EMBL/GenBank/DDBJ databases">
        <authorList>
            <person name="Waweru B."/>
        </authorList>
    </citation>
    <scope>NUCLEOTIDE SEQUENCE [LARGE SCALE GENOMIC DNA]</scope>
</reference>
<gene>
    <name evidence="3" type="ORF">DCAF_LOCUS23123</name>
</gene>
<dbReference type="EMBL" id="CAWUPB010001184">
    <property type="protein sequence ID" value="CAK7350393.1"/>
    <property type="molecule type" value="Genomic_DNA"/>
</dbReference>
<feature type="region of interest" description="Disordered" evidence="1">
    <location>
        <begin position="113"/>
        <end position="220"/>
    </location>
</feature>
<protein>
    <recommendedName>
        <fullName evidence="2">Rho termination factor-like N-terminal domain-containing protein</fullName>
    </recommendedName>
</protein>
<feature type="domain" description="Rho termination factor-like N-terminal" evidence="2">
    <location>
        <begin position="232"/>
        <end position="260"/>
    </location>
</feature>
<dbReference type="Gene3D" id="1.10.720.10">
    <property type="match status" value="1"/>
</dbReference>
<dbReference type="GO" id="GO:0006353">
    <property type="term" value="P:DNA-templated transcription termination"/>
    <property type="evidence" value="ECO:0007669"/>
    <property type="project" value="InterPro"/>
</dbReference>
<dbReference type="PANTHER" id="PTHR34449">
    <property type="entry name" value="RHO TERMINATION FACTOR"/>
    <property type="match status" value="1"/>
</dbReference>
<comment type="caution">
    <text evidence="3">The sequence shown here is derived from an EMBL/GenBank/DDBJ whole genome shotgun (WGS) entry which is preliminary data.</text>
</comment>
<sequence>MVSATVFYPQNTFFNKPSCASFSKQQPKLGNPSYSLKDGSLAFASQNGVLQLSVSSIKSDGSSRGRPPRKSSAPGRTEKEDENLKSLSSDRKIPLSSNQEEIMALFRRIQSSISKGESTATKKNNAGRSKEKSPPDSILEALRYSRKHTKDTRTVREGKKVPTQKRSVPKDQKTKEQNALADFKLTRPPSNFTKKSPIPSPATPGEKTTELNSEPSKAKACSNISELPRVAEMKLAELKELAKSRGIKGYSKLKKGELLELLRS</sequence>
<organism evidence="3 4">
    <name type="scientific">Dovyalis caffra</name>
    <dbReference type="NCBI Taxonomy" id="77055"/>
    <lineage>
        <taxon>Eukaryota</taxon>
        <taxon>Viridiplantae</taxon>
        <taxon>Streptophyta</taxon>
        <taxon>Embryophyta</taxon>
        <taxon>Tracheophyta</taxon>
        <taxon>Spermatophyta</taxon>
        <taxon>Magnoliopsida</taxon>
        <taxon>eudicotyledons</taxon>
        <taxon>Gunneridae</taxon>
        <taxon>Pentapetalae</taxon>
        <taxon>rosids</taxon>
        <taxon>fabids</taxon>
        <taxon>Malpighiales</taxon>
        <taxon>Salicaceae</taxon>
        <taxon>Flacourtieae</taxon>
        <taxon>Dovyalis</taxon>
    </lineage>
</organism>
<dbReference type="Pfam" id="PF07498">
    <property type="entry name" value="Rho_N"/>
    <property type="match status" value="1"/>
</dbReference>
<accession>A0AAV1SJF4</accession>
<feature type="compositionally biased region" description="Basic and acidic residues" evidence="1">
    <location>
        <begin position="76"/>
        <end position="93"/>
    </location>
</feature>
<evidence type="ECO:0000259" key="2">
    <source>
        <dbReference type="Pfam" id="PF07498"/>
    </source>
</evidence>
<proteinExistence type="predicted"/>
<dbReference type="PANTHER" id="PTHR34449:SF2">
    <property type="entry name" value="RHO TERMINATION FACTOR"/>
    <property type="match status" value="1"/>
</dbReference>
<feature type="region of interest" description="Disordered" evidence="1">
    <location>
        <begin position="55"/>
        <end position="99"/>
    </location>
</feature>
<evidence type="ECO:0000313" key="3">
    <source>
        <dbReference type="EMBL" id="CAK7350393.1"/>
    </source>
</evidence>
<keyword evidence="4" id="KW-1185">Reference proteome</keyword>
<dbReference type="AlphaFoldDB" id="A0AAV1SJF4"/>
<evidence type="ECO:0000313" key="4">
    <source>
        <dbReference type="Proteomes" id="UP001314170"/>
    </source>
</evidence>
<feature type="compositionally biased region" description="Basic and acidic residues" evidence="1">
    <location>
        <begin position="151"/>
        <end position="160"/>
    </location>
</feature>
<dbReference type="InterPro" id="IPR011112">
    <property type="entry name" value="Rho-like_N"/>
</dbReference>
<evidence type="ECO:0000256" key="1">
    <source>
        <dbReference type="SAM" id="MobiDB-lite"/>
    </source>
</evidence>
<name>A0AAV1SJF4_9ROSI</name>
<feature type="compositionally biased region" description="Polar residues" evidence="1">
    <location>
        <begin position="113"/>
        <end position="127"/>
    </location>
</feature>
<feature type="compositionally biased region" description="Low complexity" evidence="1">
    <location>
        <begin position="62"/>
        <end position="75"/>
    </location>
</feature>
<dbReference type="Proteomes" id="UP001314170">
    <property type="component" value="Unassembled WGS sequence"/>
</dbReference>